<dbReference type="InterPro" id="IPR006189">
    <property type="entry name" value="CHASE_dom"/>
</dbReference>
<dbReference type="RefSeq" id="WP_323356517.1">
    <property type="nucleotide sequence ID" value="NZ_JAYGHY010000019.1"/>
</dbReference>
<dbReference type="SMART" id="SM00091">
    <property type="entry name" value="PAS"/>
    <property type="match status" value="1"/>
</dbReference>
<feature type="region of interest" description="Disordered" evidence="1">
    <location>
        <begin position="1"/>
        <end position="22"/>
    </location>
</feature>
<evidence type="ECO:0000259" key="5">
    <source>
        <dbReference type="PROSITE" id="PS50887"/>
    </source>
</evidence>
<dbReference type="SUPFAM" id="SSF55785">
    <property type="entry name" value="PYP-like sensor domain (PAS domain)"/>
    <property type="match status" value="1"/>
</dbReference>
<dbReference type="Gene3D" id="3.30.70.270">
    <property type="match status" value="1"/>
</dbReference>
<keyword evidence="7" id="KW-1185">Reference proteome</keyword>
<dbReference type="Proteomes" id="UP001302329">
    <property type="component" value="Unassembled WGS sequence"/>
</dbReference>
<dbReference type="InterPro" id="IPR000160">
    <property type="entry name" value="GGDEF_dom"/>
</dbReference>
<evidence type="ECO:0000313" key="6">
    <source>
        <dbReference type="EMBL" id="MEA5442444.1"/>
    </source>
</evidence>
<keyword evidence="2" id="KW-0812">Transmembrane</keyword>
<organism evidence="6 7">
    <name type="scientific">Cyanobium gracile UHCC 0281</name>
    <dbReference type="NCBI Taxonomy" id="3110309"/>
    <lineage>
        <taxon>Bacteria</taxon>
        <taxon>Bacillati</taxon>
        <taxon>Cyanobacteriota</taxon>
        <taxon>Cyanophyceae</taxon>
        <taxon>Synechococcales</taxon>
        <taxon>Prochlorococcaceae</taxon>
        <taxon>Cyanobium</taxon>
    </lineage>
</organism>
<evidence type="ECO:0000256" key="2">
    <source>
        <dbReference type="SAM" id="Phobius"/>
    </source>
</evidence>
<evidence type="ECO:0000259" key="4">
    <source>
        <dbReference type="PROSITE" id="PS50883"/>
    </source>
</evidence>
<gene>
    <name evidence="6" type="ORF">VB739_07760</name>
</gene>
<dbReference type="InterPro" id="IPR029787">
    <property type="entry name" value="Nucleotide_cyclase"/>
</dbReference>
<dbReference type="InterPro" id="IPR035919">
    <property type="entry name" value="EAL_sf"/>
</dbReference>
<dbReference type="CDD" id="cd01948">
    <property type="entry name" value="EAL"/>
    <property type="match status" value="1"/>
</dbReference>
<evidence type="ECO:0000256" key="1">
    <source>
        <dbReference type="SAM" id="MobiDB-lite"/>
    </source>
</evidence>
<dbReference type="InterPro" id="IPR035965">
    <property type="entry name" value="PAS-like_dom_sf"/>
</dbReference>
<dbReference type="Gene3D" id="3.20.20.450">
    <property type="entry name" value="EAL domain"/>
    <property type="match status" value="1"/>
</dbReference>
<dbReference type="PROSITE" id="PS50887">
    <property type="entry name" value="GGDEF"/>
    <property type="match status" value="1"/>
</dbReference>
<dbReference type="Pfam" id="PF00563">
    <property type="entry name" value="EAL"/>
    <property type="match status" value="1"/>
</dbReference>
<dbReference type="InterPro" id="IPR043128">
    <property type="entry name" value="Rev_trsase/Diguanyl_cyclase"/>
</dbReference>
<keyword evidence="2" id="KW-1133">Transmembrane helix</keyword>
<dbReference type="CDD" id="cd01949">
    <property type="entry name" value="GGDEF"/>
    <property type="match status" value="1"/>
</dbReference>
<dbReference type="SMART" id="SM01079">
    <property type="entry name" value="CHASE"/>
    <property type="match status" value="1"/>
</dbReference>
<dbReference type="SUPFAM" id="SSF141868">
    <property type="entry name" value="EAL domain-like"/>
    <property type="match status" value="1"/>
</dbReference>
<dbReference type="EMBL" id="JAYGHY010000019">
    <property type="protein sequence ID" value="MEA5442444.1"/>
    <property type="molecule type" value="Genomic_DNA"/>
</dbReference>
<evidence type="ECO:0000313" key="7">
    <source>
        <dbReference type="Proteomes" id="UP001302329"/>
    </source>
</evidence>
<accession>A0ABU5SVD1</accession>
<dbReference type="Gene3D" id="3.30.450.20">
    <property type="entry name" value="PAS domain"/>
    <property type="match status" value="1"/>
</dbReference>
<dbReference type="SMART" id="SM00267">
    <property type="entry name" value="GGDEF"/>
    <property type="match status" value="1"/>
</dbReference>
<dbReference type="Pfam" id="PF00990">
    <property type="entry name" value="GGDEF"/>
    <property type="match status" value="1"/>
</dbReference>
<keyword evidence="2" id="KW-0472">Membrane</keyword>
<dbReference type="PANTHER" id="PTHR44757">
    <property type="entry name" value="DIGUANYLATE CYCLASE DGCP"/>
    <property type="match status" value="1"/>
</dbReference>
<name>A0ABU5SVD1_9CYAN</name>
<feature type="domain" description="EAL" evidence="4">
    <location>
        <begin position="643"/>
        <end position="897"/>
    </location>
</feature>
<dbReference type="SUPFAM" id="SSF55073">
    <property type="entry name" value="Nucleotide cyclase"/>
    <property type="match status" value="1"/>
</dbReference>
<evidence type="ECO:0000259" key="3">
    <source>
        <dbReference type="PROSITE" id="PS50112"/>
    </source>
</evidence>
<dbReference type="SMART" id="SM00052">
    <property type="entry name" value="EAL"/>
    <property type="match status" value="1"/>
</dbReference>
<proteinExistence type="predicted"/>
<dbReference type="PANTHER" id="PTHR44757:SF2">
    <property type="entry name" value="BIOFILM ARCHITECTURE MAINTENANCE PROTEIN MBAA"/>
    <property type="match status" value="1"/>
</dbReference>
<dbReference type="InterPro" id="IPR013767">
    <property type="entry name" value="PAS_fold"/>
</dbReference>
<feature type="domain" description="PAS" evidence="3">
    <location>
        <begin position="351"/>
        <end position="393"/>
    </location>
</feature>
<feature type="transmembrane region" description="Helical" evidence="2">
    <location>
        <begin position="33"/>
        <end position="53"/>
    </location>
</feature>
<dbReference type="InterPro" id="IPR052155">
    <property type="entry name" value="Biofilm_reg_signaling"/>
</dbReference>
<dbReference type="InterPro" id="IPR000014">
    <property type="entry name" value="PAS"/>
</dbReference>
<protein>
    <submittedName>
        <fullName evidence="6">EAL domain-containing protein</fullName>
    </submittedName>
</protein>
<dbReference type="CDD" id="cd00130">
    <property type="entry name" value="PAS"/>
    <property type="match status" value="1"/>
</dbReference>
<dbReference type="NCBIfam" id="TIGR00254">
    <property type="entry name" value="GGDEF"/>
    <property type="match status" value="1"/>
</dbReference>
<dbReference type="InterPro" id="IPR001633">
    <property type="entry name" value="EAL_dom"/>
</dbReference>
<dbReference type="NCBIfam" id="TIGR00229">
    <property type="entry name" value="sensory_box"/>
    <property type="match status" value="1"/>
</dbReference>
<sequence>MRTLPFRQTPSPHLPLLPRPPADERLDQERRTLVFGVVAMGLLGTTLLTWNSYTQFQSGHASQEKATADLVYAALQLKLVNSESLVRGLAGLDRASEEVTLAELQRFVSAVGAGGPALEGIGTLGYATAASGRVPIRLIAPLNPGNRLLLGSDLRSLIRNSGQALRQDASPHEGWLFSGRPGPGGPAFLVQVLPIGGSNGTAGRGTAPPSTWAFATLPLRDFLVAALDHPLMRLKEEVDLQLYSGDRADPRQLLYDSRNRPGAEVLPHALSRPFETGGQRWLLLVQVPLQVSGPWLPTWEVVLLLGLTSSVLAGLVSDQFLQRRRALEREERSLGAMRRNWEASLEWFHLYRQAFSLIQDGVVITDSTGFILTCNEAYSAITGYELEELVGRNPRMMKSGYQDKAFYAALWEQLLASDRWAGEIWNRRANGEIYPVWMQMGVVRDASGAPSHYVAALADQTRLREKDRQLEYLGYHNPLTELPNLQMAELQLGQLCQQTQPLVVIWVELDGVKRIEESFGPAKGDELVKVVVERLNRFVGPTDVLAQVGRSEFLIVHSLDPADPTGVQIAGRILAGLSDPIGPVETLEVALAAWAGVSCFPQDSREPENLLLFAATALGQARRQEVGTILRYSGEMTIRSRHRLAIEAHLQRALETGQLELYYQPQVDSQGDLLGAEALLRWRSPEFGPVSPLEFLPIAETSDLIHRIGAWVLEDACRQWQGWVQAGLAPGRVAVNLSTRQFQDPRQSVPELVQHCLARTGLSTGLLELEITESCLMPALGTREQLLKLKELGVELAIDDFGTGFSSLSTIHTFPVSKLKIDRSFVDGVDTNLTSQAIVRATLAMARGLGVSTLAEGVERPEELDFLLRCGCPAYQGFLFSRPLAATEFEALLRRGVAANSVAGTQPARVHLP</sequence>
<reference evidence="6 7" key="1">
    <citation type="submission" date="2023-12" db="EMBL/GenBank/DDBJ databases">
        <title>Baltic Sea Cyanobacteria.</title>
        <authorList>
            <person name="Delbaje E."/>
            <person name="Fewer D.P."/>
            <person name="Shishido T.K."/>
        </authorList>
    </citation>
    <scope>NUCLEOTIDE SEQUENCE [LARGE SCALE GENOMIC DNA]</scope>
    <source>
        <strain evidence="6 7">UHCC 0281</strain>
    </source>
</reference>
<dbReference type="PROSITE" id="PS50112">
    <property type="entry name" value="PAS"/>
    <property type="match status" value="1"/>
</dbReference>
<feature type="domain" description="GGDEF" evidence="5">
    <location>
        <begin position="500"/>
        <end position="634"/>
    </location>
</feature>
<dbReference type="Pfam" id="PF00989">
    <property type="entry name" value="PAS"/>
    <property type="match status" value="1"/>
</dbReference>
<comment type="caution">
    <text evidence="6">The sequence shown here is derived from an EMBL/GenBank/DDBJ whole genome shotgun (WGS) entry which is preliminary data.</text>
</comment>
<dbReference type="PROSITE" id="PS50883">
    <property type="entry name" value="EAL"/>
    <property type="match status" value="1"/>
</dbReference>